<dbReference type="EC" id="2.3.1.-" evidence="2"/>
<comment type="caution">
    <text evidence="2">The sequence shown here is derived from an EMBL/GenBank/DDBJ whole genome shotgun (WGS) entry which is preliminary data.</text>
</comment>
<gene>
    <name evidence="2" type="ORF">PV367_33910</name>
</gene>
<sequence length="162" mass="18547">MTVDLLTISYYTGGRLAEIREALLDVYADVYEADIATNPFFSMERFEERLEGHVAAGGWGCVVAEVGGAVAGFTYGFTARDDVTTFKLCENMLREQWRKRGISRVMHDELASQRQEERAELLVRRERPRLRAMYESWGYEHAGEKLPFPDAPLYDVMVLGLR</sequence>
<organism evidence="2 3">
    <name type="scientific">Streptomyces europaeiscabiei</name>
    <dbReference type="NCBI Taxonomy" id="146819"/>
    <lineage>
        <taxon>Bacteria</taxon>
        <taxon>Bacillati</taxon>
        <taxon>Actinomycetota</taxon>
        <taxon>Actinomycetes</taxon>
        <taxon>Kitasatosporales</taxon>
        <taxon>Streptomycetaceae</taxon>
        <taxon>Streptomyces</taxon>
    </lineage>
</organism>
<evidence type="ECO:0000313" key="3">
    <source>
        <dbReference type="Proteomes" id="UP001273589"/>
    </source>
</evidence>
<keyword evidence="2" id="KW-0012">Acyltransferase</keyword>
<dbReference type="AlphaFoldDB" id="A0AAJ2UPX6"/>
<dbReference type="Gene3D" id="3.40.630.30">
    <property type="match status" value="1"/>
</dbReference>
<dbReference type="PROSITE" id="PS51186">
    <property type="entry name" value="GNAT"/>
    <property type="match status" value="1"/>
</dbReference>
<accession>A0AAJ2UPX6</accession>
<dbReference type="GO" id="GO:0016747">
    <property type="term" value="F:acyltransferase activity, transferring groups other than amino-acyl groups"/>
    <property type="evidence" value="ECO:0007669"/>
    <property type="project" value="InterPro"/>
</dbReference>
<dbReference type="RefSeq" id="WP_319696801.1">
    <property type="nucleotide sequence ID" value="NZ_JARAWN010000313.1"/>
</dbReference>
<evidence type="ECO:0000313" key="2">
    <source>
        <dbReference type="EMBL" id="MDX3134670.1"/>
    </source>
</evidence>
<keyword evidence="2" id="KW-0808">Transferase</keyword>
<dbReference type="InterPro" id="IPR000182">
    <property type="entry name" value="GNAT_dom"/>
</dbReference>
<dbReference type="Pfam" id="PF13673">
    <property type="entry name" value="Acetyltransf_10"/>
    <property type="match status" value="1"/>
</dbReference>
<proteinExistence type="predicted"/>
<dbReference type="InterPro" id="IPR016181">
    <property type="entry name" value="Acyl_CoA_acyltransferase"/>
</dbReference>
<name>A0AAJ2UPX6_9ACTN</name>
<dbReference type="EMBL" id="JARAWN010000313">
    <property type="protein sequence ID" value="MDX3134670.1"/>
    <property type="molecule type" value="Genomic_DNA"/>
</dbReference>
<dbReference type="SUPFAM" id="SSF55729">
    <property type="entry name" value="Acyl-CoA N-acyltransferases (Nat)"/>
    <property type="match status" value="1"/>
</dbReference>
<protein>
    <submittedName>
        <fullName evidence="2">GNAT family N-acetyltransferase</fullName>
        <ecNumber evidence="2">2.3.1.-</ecNumber>
    </submittedName>
</protein>
<evidence type="ECO:0000259" key="1">
    <source>
        <dbReference type="PROSITE" id="PS51186"/>
    </source>
</evidence>
<feature type="domain" description="N-acetyltransferase" evidence="1">
    <location>
        <begin position="17"/>
        <end position="160"/>
    </location>
</feature>
<dbReference type="Proteomes" id="UP001273589">
    <property type="component" value="Unassembled WGS sequence"/>
</dbReference>
<reference evidence="2" key="1">
    <citation type="journal article" date="2023" name="Microb. Genom.">
        <title>Mesoterricola silvestris gen. nov., sp. nov., Mesoterricola sediminis sp. nov., Geothrix oryzae sp. nov., Geothrix edaphica sp. nov., Geothrix rubra sp. nov., and Geothrix limicola sp. nov., six novel members of Acidobacteriota isolated from soils.</title>
        <authorList>
            <person name="Weisberg A.J."/>
            <person name="Pearce E."/>
            <person name="Kramer C.G."/>
            <person name="Chang J.H."/>
            <person name="Clarke C.R."/>
        </authorList>
    </citation>
    <scope>NUCLEOTIDE SEQUENCE</scope>
    <source>
        <strain evidence="2">ND06-05F</strain>
    </source>
</reference>